<comment type="caution">
    <text evidence="1">The sequence shown here is derived from an EMBL/GenBank/DDBJ whole genome shotgun (WGS) entry which is preliminary data.</text>
</comment>
<name>A0A1E3AC69_9FIRM</name>
<dbReference type="Proteomes" id="UP000095003">
    <property type="component" value="Unassembled WGS sequence"/>
</dbReference>
<gene>
    <name evidence="2" type="ORF">BEH84_05156</name>
    <name evidence="1" type="ORF">BEI61_02254</name>
</gene>
<evidence type="ECO:0000313" key="3">
    <source>
        <dbReference type="Proteomes" id="UP000094067"/>
    </source>
</evidence>
<evidence type="ECO:0000313" key="4">
    <source>
        <dbReference type="Proteomes" id="UP000095003"/>
    </source>
</evidence>
<organism evidence="1 3">
    <name type="scientific">Eisenbergiella tayi</name>
    <dbReference type="NCBI Taxonomy" id="1432052"/>
    <lineage>
        <taxon>Bacteria</taxon>
        <taxon>Bacillati</taxon>
        <taxon>Bacillota</taxon>
        <taxon>Clostridia</taxon>
        <taxon>Lachnospirales</taxon>
        <taxon>Lachnospiraceae</taxon>
        <taxon>Eisenbergiella</taxon>
    </lineage>
</organism>
<accession>A0A1E3AC69</accession>
<evidence type="ECO:0000313" key="1">
    <source>
        <dbReference type="EMBL" id="ODM06364.1"/>
    </source>
</evidence>
<dbReference type="EMBL" id="MCGH01000002">
    <property type="protein sequence ID" value="ODM06364.1"/>
    <property type="molecule type" value="Genomic_DNA"/>
</dbReference>
<sequence>MRLCIAAAGIAQIIFNYRRIKNDYSGKENISAYHG</sequence>
<evidence type="ECO:0000313" key="2">
    <source>
        <dbReference type="EMBL" id="ODM07833.1"/>
    </source>
</evidence>
<reference evidence="3 4" key="1">
    <citation type="submission" date="2016-07" db="EMBL/GenBank/DDBJ databases">
        <title>Characterization of isolates of Eisenbergiella tayi derived from blood cultures, using whole genome sequencing.</title>
        <authorList>
            <person name="Burdz T."/>
            <person name="Wiebe D."/>
            <person name="Huynh C."/>
            <person name="Bernard K."/>
        </authorList>
    </citation>
    <scope>NUCLEOTIDE SEQUENCE [LARGE SCALE GENOMIC DNA]</scope>
    <source>
        <strain evidence="1 3">NML 110608</strain>
        <strain evidence="2 4">NML 120489</strain>
    </source>
</reference>
<protein>
    <submittedName>
        <fullName evidence="1">Uncharacterized protein</fullName>
    </submittedName>
</protein>
<dbReference type="EMBL" id="MCGI01000006">
    <property type="protein sequence ID" value="ODM07833.1"/>
    <property type="molecule type" value="Genomic_DNA"/>
</dbReference>
<dbReference type="AlphaFoldDB" id="A0A1E3AC69"/>
<proteinExistence type="predicted"/>
<dbReference type="Proteomes" id="UP000094067">
    <property type="component" value="Unassembled WGS sequence"/>
</dbReference>